<protein>
    <submittedName>
        <fullName evidence="4">Uncharacterized protein LOC104786300</fullName>
    </submittedName>
</protein>
<dbReference type="PANTHER" id="PTHR46691">
    <property type="entry name" value="HIGH MOBILITY GROUP B PROTEIN 9"/>
    <property type="match status" value="1"/>
</dbReference>
<dbReference type="SMART" id="SM00501">
    <property type="entry name" value="BRIGHT"/>
    <property type="match status" value="1"/>
</dbReference>
<reference evidence="3" key="1">
    <citation type="journal article" date="2014" name="Nat. Commun.">
        <title>The emerging biofuel crop Camelina sativa retains a highly undifferentiated hexaploid genome structure.</title>
        <authorList>
            <person name="Kagale S."/>
            <person name="Koh C."/>
            <person name="Nixon J."/>
            <person name="Bollina V."/>
            <person name="Clarke W.E."/>
            <person name="Tuteja R."/>
            <person name="Spillane C."/>
            <person name="Robinson S.J."/>
            <person name="Links M.G."/>
            <person name="Clarke C."/>
            <person name="Higgins E.E."/>
            <person name="Huebert T."/>
            <person name="Sharpe A.G."/>
            <person name="Parkin I.A."/>
        </authorList>
    </citation>
    <scope>NUCLEOTIDE SEQUENCE [LARGE SCALE GENOMIC DNA]</scope>
    <source>
        <strain evidence="3">cv. DH55</strain>
    </source>
</reference>
<accession>A0ABM0Z3N6</accession>
<evidence type="ECO:0000256" key="1">
    <source>
        <dbReference type="SAM" id="MobiDB-lite"/>
    </source>
</evidence>
<dbReference type="Gene3D" id="1.10.150.60">
    <property type="entry name" value="ARID DNA-binding domain"/>
    <property type="match status" value="1"/>
</dbReference>
<name>A0ABM0Z3N6_CAMSA</name>
<evidence type="ECO:0000313" key="3">
    <source>
        <dbReference type="Proteomes" id="UP000694864"/>
    </source>
</evidence>
<dbReference type="RefSeq" id="XP_010509966.1">
    <property type="nucleotide sequence ID" value="XM_010511664.1"/>
</dbReference>
<dbReference type="SMART" id="SM01014">
    <property type="entry name" value="ARID"/>
    <property type="match status" value="1"/>
</dbReference>
<proteinExistence type="predicted"/>
<evidence type="ECO:0000313" key="4">
    <source>
        <dbReference type="RefSeq" id="XP_010509966.1"/>
    </source>
</evidence>
<dbReference type="InterPro" id="IPR036431">
    <property type="entry name" value="ARID_dom_sf"/>
</dbReference>
<evidence type="ECO:0000259" key="2">
    <source>
        <dbReference type="PROSITE" id="PS51011"/>
    </source>
</evidence>
<gene>
    <name evidence="4" type="primary">LOC104786300</name>
</gene>
<dbReference type="PANTHER" id="PTHR46691:SF3">
    <property type="entry name" value="HIGH MOBILITY GROUP B PROTEIN 15"/>
    <property type="match status" value="1"/>
</dbReference>
<feature type="region of interest" description="Disordered" evidence="1">
    <location>
        <begin position="315"/>
        <end position="340"/>
    </location>
</feature>
<dbReference type="InterPro" id="IPR001606">
    <property type="entry name" value="ARID_dom"/>
</dbReference>
<dbReference type="Pfam" id="PF01388">
    <property type="entry name" value="ARID"/>
    <property type="match status" value="1"/>
</dbReference>
<dbReference type="SUPFAM" id="SSF46774">
    <property type="entry name" value="ARID-like"/>
    <property type="match status" value="1"/>
</dbReference>
<reference evidence="4" key="2">
    <citation type="submission" date="2025-08" db="UniProtKB">
        <authorList>
            <consortium name="RefSeq"/>
        </authorList>
    </citation>
    <scope>IDENTIFICATION</scope>
    <source>
        <tissue evidence="4">Leaf</tissue>
    </source>
</reference>
<organism evidence="3 4">
    <name type="scientific">Camelina sativa</name>
    <name type="common">False flax</name>
    <name type="synonym">Myagrum sativum</name>
    <dbReference type="NCBI Taxonomy" id="90675"/>
    <lineage>
        <taxon>Eukaryota</taxon>
        <taxon>Viridiplantae</taxon>
        <taxon>Streptophyta</taxon>
        <taxon>Embryophyta</taxon>
        <taxon>Tracheophyta</taxon>
        <taxon>Spermatophyta</taxon>
        <taxon>Magnoliopsida</taxon>
        <taxon>eudicotyledons</taxon>
        <taxon>Gunneridae</taxon>
        <taxon>Pentapetalae</taxon>
        <taxon>rosids</taxon>
        <taxon>malvids</taxon>
        <taxon>Brassicales</taxon>
        <taxon>Brassicaceae</taxon>
        <taxon>Camelineae</taxon>
        <taxon>Camelina</taxon>
    </lineage>
</organism>
<dbReference type="GeneID" id="104786300"/>
<feature type="domain" description="ARID" evidence="2">
    <location>
        <begin position="20"/>
        <end position="113"/>
    </location>
</feature>
<keyword evidence="3" id="KW-1185">Reference proteome</keyword>
<dbReference type="Proteomes" id="UP000694864">
    <property type="component" value="Chromosome 5"/>
</dbReference>
<dbReference type="PROSITE" id="PS51011">
    <property type="entry name" value="ARID"/>
    <property type="match status" value="1"/>
</dbReference>
<sequence length="340" mass="39104">MSGNTLWTYPSPLATYEQVVADKDLFMSTLSNLHSQMGTKFWIPKVRFEDMDLHKVFCKVTSRGGIEQIVREQKWKDVFDTFNFPKSQRNPIFILHVRRLYYSLLHNYEIIYFFKARGLFPPLTGFVYGKNESGYLVTFTMGSWKLEGVLYESTEKRVTQDLQIQSYDIFPNTLTDKANPQELFKSKRIQWDKAIKQKKIEIIIDSLPLQQWPPKENTEADVLMDESEENEDEEYYSDSEVEDLSLWAEQTTHMEKASDLMVAVPVTGVLDGIFDSGYFVTVTIGTEKLQGVLYPQSPPLNTVSQEKLNAEEKAVNKGMEVVGDKAPCSRENGRSQPSPL</sequence>